<gene>
    <name evidence="2" type="ORF">SAMN06265349_105284</name>
</gene>
<dbReference type="Pfam" id="PF00535">
    <property type="entry name" value="Glycos_transf_2"/>
    <property type="match status" value="1"/>
</dbReference>
<dbReference type="Proteomes" id="UP000317289">
    <property type="component" value="Unassembled WGS sequence"/>
</dbReference>
<reference evidence="2 3" key="1">
    <citation type="submission" date="2017-05" db="EMBL/GenBank/DDBJ databases">
        <authorList>
            <person name="Varghese N."/>
            <person name="Submissions S."/>
        </authorList>
    </citation>
    <scope>NUCLEOTIDE SEQUENCE [LARGE SCALE GENOMIC DNA]</scope>
    <source>
        <strain evidence="2 3">DSM 19382</strain>
    </source>
</reference>
<dbReference type="SUPFAM" id="SSF53448">
    <property type="entry name" value="Nucleotide-diphospho-sugar transferases"/>
    <property type="match status" value="1"/>
</dbReference>
<feature type="domain" description="Glycosyltransferase 2-like" evidence="1">
    <location>
        <begin position="4"/>
        <end position="108"/>
    </location>
</feature>
<evidence type="ECO:0000313" key="2">
    <source>
        <dbReference type="EMBL" id="SMO86421.1"/>
    </source>
</evidence>
<dbReference type="InterPro" id="IPR001173">
    <property type="entry name" value="Glyco_trans_2-like"/>
</dbReference>
<dbReference type="EMBL" id="FXTA01000005">
    <property type="protein sequence ID" value="SMO86421.1"/>
    <property type="molecule type" value="Genomic_DNA"/>
</dbReference>
<dbReference type="PANTHER" id="PTHR22916:SF3">
    <property type="entry name" value="UDP-GLCNAC:BETAGAL BETA-1,3-N-ACETYLGLUCOSAMINYLTRANSFERASE-LIKE PROTEIN 1"/>
    <property type="match status" value="1"/>
</dbReference>
<dbReference type="GO" id="GO:0016758">
    <property type="term" value="F:hexosyltransferase activity"/>
    <property type="evidence" value="ECO:0007669"/>
    <property type="project" value="UniProtKB-ARBA"/>
</dbReference>
<accession>A0A521ESN2</accession>
<dbReference type="PANTHER" id="PTHR22916">
    <property type="entry name" value="GLYCOSYLTRANSFERASE"/>
    <property type="match status" value="1"/>
</dbReference>
<sequence>MLAIIIPYYKIDFFEEVLQSLANQTDKRFKVYIGDDASPDSPEEILKKFHGKFDFVYKRFEKNLGSVSLTKQWERCIKLSEDQEWLMILGDDDFLGDTVVELWYENFDLFYKKANLVRFASKMIIQETKEVTETFLHPVWEVATESYYRKFRHLTRSSLSEYIFSRKTFLKHGFHNYPLAWNSDDRAWLDFSDNKPIFTINKALVYVRLSTLNISGKQDKQDEKKLSAISFYRFLIANKLKFYALPEREIIIRFYESEIITQRKLKLSEWCFLTYFYLRYLDFYSIKKFSKRFLKSILKKHV</sequence>
<protein>
    <submittedName>
        <fullName evidence="2">Glycosyltransferase involved in cell wall bisynthesis</fullName>
    </submittedName>
</protein>
<keyword evidence="2" id="KW-0808">Transferase</keyword>
<dbReference type="Gene3D" id="3.90.550.10">
    <property type="entry name" value="Spore Coat Polysaccharide Biosynthesis Protein SpsA, Chain A"/>
    <property type="match status" value="1"/>
</dbReference>
<dbReference type="AlphaFoldDB" id="A0A521ESN2"/>
<evidence type="ECO:0000259" key="1">
    <source>
        <dbReference type="Pfam" id="PF00535"/>
    </source>
</evidence>
<dbReference type="OrthoDB" id="1374586at2"/>
<name>A0A521ESN2_9FLAO</name>
<evidence type="ECO:0000313" key="3">
    <source>
        <dbReference type="Proteomes" id="UP000317289"/>
    </source>
</evidence>
<dbReference type="CDD" id="cd00761">
    <property type="entry name" value="Glyco_tranf_GTA_type"/>
    <property type="match status" value="1"/>
</dbReference>
<organism evidence="2 3">
    <name type="scientific">Flavobacterium resistens</name>
    <dbReference type="NCBI Taxonomy" id="443612"/>
    <lineage>
        <taxon>Bacteria</taxon>
        <taxon>Pseudomonadati</taxon>
        <taxon>Bacteroidota</taxon>
        <taxon>Flavobacteriia</taxon>
        <taxon>Flavobacteriales</taxon>
        <taxon>Flavobacteriaceae</taxon>
        <taxon>Flavobacterium</taxon>
    </lineage>
</organism>
<proteinExistence type="predicted"/>
<dbReference type="RefSeq" id="WP_142451957.1">
    <property type="nucleotide sequence ID" value="NZ_FXTA01000005.1"/>
</dbReference>
<dbReference type="InterPro" id="IPR029044">
    <property type="entry name" value="Nucleotide-diphossugar_trans"/>
</dbReference>